<organism evidence="7">
    <name type="scientific">Spongospora subterranea</name>
    <dbReference type="NCBI Taxonomy" id="70186"/>
    <lineage>
        <taxon>Eukaryota</taxon>
        <taxon>Sar</taxon>
        <taxon>Rhizaria</taxon>
        <taxon>Endomyxa</taxon>
        <taxon>Phytomyxea</taxon>
        <taxon>Plasmodiophorida</taxon>
        <taxon>Plasmodiophoridae</taxon>
        <taxon>Spongospora</taxon>
    </lineage>
</organism>
<proteinExistence type="inferred from homology"/>
<comment type="subcellular location">
    <subcellularLocation>
        <location evidence="1">Membrane</location>
        <topology evidence="1">Multi-pass membrane protein</topology>
    </subcellularLocation>
</comment>
<feature type="transmembrane region" description="Helical" evidence="6">
    <location>
        <begin position="93"/>
        <end position="117"/>
    </location>
</feature>
<dbReference type="AlphaFoldDB" id="A0A0H5R957"/>
<keyword evidence="3 6" id="KW-0812">Transmembrane</keyword>
<dbReference type="EMBL" id="HACM01010223">
    <property type="protein sequence ID" value="CRZ10665.1"/>
    <property type="molecule type" value="Transcribed_RNA"/>
</dbReference>
<dbReference type="PANTHER" id="PTHR12841:SF6">
    <property type="entry name" value="PROTEIN UNC-50 HOMOLOG"/>
    <property type="match status" value="1"/>
</dbReference>
<keyword evidence="4 6" id="KW-1133">Transmembrane helix</keyword>
<evidence type="ECO:0000256" key="3">
    <source>
        <dbReference type="ARBA" id="ARBA00022692"/>
    </source>
</evidence>
<feature type="transmembrane region" description="Helical" evidence="6">
    <location>
        <begin position="237"/>
        <end position="263"/>
    </location>
</feature>
<protein>
    <recommendedName>
        <fullName evidence="8">UNC-50 family protein</fullName>
    </recommendedName>
</protein>
<sequence length="269" mass="31070">MIDALEGGLLTNQPRSSLEILSPTDSRRFSLSKSRSMLSLAPEYFQRVLSYDQMDFQYACSQMVSLCRNPSSVYKSTKLRKQIKNQWARDDPAFVVIVLYFMSISAISFSIAFGFVSSWHFCRLVLSAVFFDFVGIGTVIATAGWYIANNYMKVHRVLTVSQSVEWLYAFDVHCNAFFPVYILLYVLQFYLSPFLLLKTFSATIAADSLYLLAFAYYHYVSFLGYNALPFLQNTQCFLYPLFIAIPLYILALLFRINLSYLFLHFYFGK</sequence>
<reference evidence="7" key="1">
    <citation type="submission" date="2015-04" db="EMBL/GenBank/DDBJ databases">
        <title>The genome sequence of the plant pathogenic Rhizarian Plasmodiophora brassicae reveals insights in its biotrophic life cycle and the origin of chitin synthesis.</title>
        <authorList>
            <person name="Schwelm A."/>
            <person name="Fogelqvist J."/>
            <person name="Knaust A."/>
            <person name="Julke S."/>
            <person name="Lilja T."/>
            <person name="Dhandapani V."/>
            <person name="Bonilla-Rosso G."/>
            <person name="Karlsson M."/>
            <person name="Shevchenko A."/>
            <person name="Choi S.R."/>
            <person name="Kim H.G."/>
            <person name="Park J.Y."/>
            <person name="Lim Y.P."/>
            <person name="Ludwig-Muller J."/>
            <person name="Dixelius C."/>
        </authorList>
    </citation>
    <scope>NUCLEOTIDE SEQUENCE</scope>
    <source>
        <tissue evidence="7">Potato root galls</tissue>
    </source>
</reference>
<dbReference type="InterPro" id="IPR007881">
    <property type="entry name" value="UNC-50"/>
</dbReference>
<evidence type="ECO:0008006" key="8">
    <source>
        <dbReference type="Google" id="ProtNLM"/>
    </source>
</evidence>
<comment type="similarity">
    <text evidence="2">Belongs to the unc-50 family.</text>
</comment>
<evidence type="ECO:0000256" key="4">
    <source>
        <dbReference type="ARBA" id="ARBA00022989"/>
    </source>
</evidence>
<keyword evidence="5 6" id="KW-0472">Membrane</keyword>
<dbReference type="Pfam" id="PF05216">
    <property type="entry name" value="UNC-50"/>
    <property type="match status" value="1"/>
</dbReference>
<feature type="transmembrane region" description="Helical" evidence="6">
    <location>
        <begin position="167"/>
        <end position="187"/>
    </location>
</feature>
<evidence type="ECO:0000256" key="6">
    <source>
        <dbReference type="SAM" id="Phobius"/>
    </source>
</evidence>
<evidence type="ECO:0000256" key="1">
    <source>
        <dbReference type="ARBA" id="ARBA00004141"/>
    </source>
</evidence>
<feature type="transmembrane region" description="Helical" evidence="6">
    <location>
        <begin position="124"/>
        <end position="147"/>
    </location>
</feature>
<dbReference type="GO" id="GO:0000139">
    <property type="term" value="C:Golgi membrane"/>
    <property type="evidence" value="ECO:0007669"/>
    <property type="project" value="TreeGrafter"/>
</dbReference>
<accession>A0A0H5R957</accession>
<evidence type="ECO:0000256" key="2">
    <source>
        <dbReference type="ARBA" id="ARBA00006293"/>
    </source>
</evidence>
<dbReference type="PANTHER" id="PTHR12841">
    <property type="entry name" value="PROTEIN UNC-50 HOMOLOG"/>
    <property type="match status" value="1"/>
</dbReference>
<evidence type="ECO:0000256" key="5">
    <source>
        <dbReference type="ARBA" id="ARBA00023136"/>
    </source>
</evidence>
<evidence type="ECO:0000313" key="7">
    <source>
        <dbReference type="EMBL" id="CRZ10665.1"/>
    </source>
</evidence>
<name>A0A0H5R957_9EUKA</name>